<dbReference type="Pfam" id="PF01797">
    <property type="entry name" value="Y1_Tnp"/>
    <property type="match status" value="1"/>
</dbReference>
<dbReference type="RefSeq" id="WP_283755443.1">
    <property type="nucleotide sequence ID" value="NZ_JAQOSP010000123.1"/>
</dbReference>
<name>A0ABT7AXP9_9CYAN</name>
<dbReference type="SUPFAM" id="SSF143422">
    <property type="entry name" value="Transposase IS200-like"/>
    <property type="match status" value="1"/>
</dbReference>
<comment type="caution">
    <text evidence="2">The sequence shown here is derived from an EMBL/GenBank/DDBJ whole genome shotgun (WGS) entry which is preliminary data.</text>
</comment>
<dbReference type="SMART" id="SM01321">
    <property type="entry name" value="Y1_Tnp"/>
    <property type="match status" value="1"/>
</dbReference>
<evidence type="ECO:0000313" key="2">
    <source>
        <dbReference type="EMBL" id="MDJ1171690.1"/>
    </source>
</evidence>
<keyword evidence="3" id="KW-1185">Reference proteome</keyword>
<organism evidence="2 3">
    <name type="scientific">Roseofilum acuticapitatum BLCC-M154</name>
    <dbReference type="NCBI Taxonomy" id="3022444"/>
    <lineage>
        <taxon>Bacteria</taxon>
        <taxon>Bacillati</taxon>
        <taxon>Cyanobacteriota</taxon>
        <taxon>Cyanophyceae</taxon>
        <taxon>Desertifilales</taxon>
        <taxon>Desertifilaceae</taxon>
        <taxon>Roseofilum</taxon>
        <taxon>Roseofilum acuticapitatum</taxon>
    </lineage>
</organism>
<protein>
    <submittedName>
        <fullName evidence="2">IS200/IS605 family transposase</fullName>
    </submittedName>
</protein>
<dbReference type="PANTHER" id="PTHR33360:SF2">
    <property type="entry name" value="TRANSPOSASE FOR INSERTION SEQUENCE ELEMENT IS200"/>
    <property type="match status" value="1"/>
</dbReference>
<dbReference type="InterPro" id="IPR002686">
    <property type="entry name" value="Transposase_17"/>
</dbReference>
<sequence length="141" mass="16108">MRDRSKEYRHSNQSVGLAHVHLVWIPKRRKKVLVKGIKTRLAAILGEVATENDGLIKGLEIAPDHVHVLLEHGSDVAIHKIVKALKGRSSRLLRQEFPVHVRLRKLLKLPSLWTHSYFYDTTGKISTAKVLKYMNDPHQGD</sequence>
<dbReference type="NCBIfam" id="NF033573">
    <property type="entry name" value="transpos_IS200"/>
    <property type="match status" value="1"/>
</dbReference>
<evidence type="ECO:0000313" key="3">
    <source>
        <dbReference type="Proteomes" id="UP001235303"/>
    </source>
</evidence>
<accession>A0ABT7AXP9</accession>
<dbReference type="PANTHER" id="PTHR33360">
    <property type="entry name" value="TRANSPOSASE FOR INSERTION SEQUENCE ELEMENT IS200"/>
    <property type="match status" value="1"/>
</dbReference>
<dbReference type="EMBL" id="JAQOSP010000123">
    <property type="protein sequence ID" value="MDJ1171690.1"/>
    <property type="molecule type" value="Genomic_DNA"/>
</dbReference>
<dbReference type="Proteomes" id="UP001235303">
    <property type="component" value="Unassembled WGS sequence"/>
</dbReference>
<evidence type="ECO:0000259" key="1">
    <source>
        <dbReference type="SMART" id="SM01321"/>
    </source>
</evidence>
<feature type="domain" description="Transposase IS200-like" evidence="1">
    <location>
        <begin position="15"/>
        <end position="137"/>
    </location>
</feature>
<gene>
    <name evidence="2" type="primary">tnpA</name>
    <name evidence="2" type="ORF">PMG71_19875</name>
</gene>
<dbReference type="Gene3D" id="3.30.70.1290">
    <property type="entry name" value="Transposase IS200-like"/>
    <property type="match status" value="1"/>
</dbReference>
<proteinExistence type="predicted"/>
<dbReference type="InterPro" id="IPR036515">
    <property type="entry name" value="Transposase_17_sf"/>
</dbReference>
<reference evidence="2 3" key="1">
    <citation type="submission" date="2023-01" db="EMBL/GenBank/DDBJ databases">
        <title>Novel diversity within Roseofilum (Cyanobacteria; Desertifilaceae) from marine benthic mats with descriptions of four novel species.</title>
        <authorList>
            <person name="Wang Y."/>
            <person name="Berthold D.E."/>
            <person name="Hu J."/>
            <person name="Lefler F.W."/>
            <person name="Laughinghouse H.D. IV."/>
        </authorList>
    </citation>
    <scope>NUCLEOTIDE SEQUENCE [LARGE SCALE GENOMIC DNA]</scope>
    <source>
        <strain evidence="2 3">BLCC-M154</strain>
    </source>
</reference>